<proteinExistence type="predicted"/>
<comment type="caution">
    <text evidence="1">The sequence shown here is derived from an EMBL/GenBank/DDBJ whole genome shotgun (WGS) entry which is preliminary data.</text>
</comment>
<keyword evidence="2" id="KW-1185">Reference proteome</keyword>
<dbReference type="AlphaFoldDB" id="A0A061IY17"/>
<dbReference type="Proteomes" id="UP000031737">
    <property type="component" value="Unassembled WGS sequence"/>
</dbReference>
<sequence length="319" mass="35884">MSRTVTKEQYAGVRKVERALLGACLTTLRQGLPDPHSMGVINFLSGKESKLQALIRQLDVGAHESLQPLKLLVEFMSFIVGGLTVEADKIEEAVCDAREVVAALTHEIQRCKVELGCRKQYSGTNVTRTLDQFYRTKHANFLSTVNSSGNEEGYTHDLLLVIAEDRALLQENRRRLRVLMMVQRLLWGSGNVSEEDIECMLRDFSVPLTIRRFHHKLRDLMLLLKPEARSSLKCLLSLGEFIANVHIGLSAATEDLDICLSSLKKSILVQEEDLRVRRIKALHEAPSVEVSSVFHLSGPNRRTSTSARETEELSKLYCS</sequence>
<evidence type="ECO:0000313" key="2">
    <source>
        <dbReference type="Proteomes" id="UP000031737"/>
    </source>
</evidence>
<protein>
    <submittedName>
        <fullName evidence="1">Uncharacterized protein</fullName>
    </submittedName>
</protein>
<dbReference type="VEuPathDB" id="TriTrypDB:TRSC58_05348"/>
<evidence type="ECO:0000313" key="1">
    <source>
        <dbReference type="EMBL" id="ESL06970.1"/>
    </source>
</evidence>
<accession>A0A061IY17</accession>
<dbReference type="OrthoDB" id="244046at2759"/>
<gene>
    <name evidence="1" type="ORF">TRSC58_05348</name>
</gene>
<name>A0A061IY17_TRYRA</name>
<organism evidence="1 2">
    <name type="scientific">Trypanosoma rangeli SC58</name>
    <dbReference type="NCBI Taxonomy" id="429131"/>
    <lineage>
        <taxon>Eukaryota</taxon>
        <taxon>Discoba</taxon>
        <taxon>Euglenozoa</taxon>
        <taxon>Kinetoplastea</taxon>
        <taxon>Metakinetoplastina</taxon>
        <taxon>Trypanosomatida</taxon>
        <taxon>Trypanosomatidae</taxon>
        <taxon>Trypanosoma</taxon>
        <taxon>Herpetosoma</taxon>
    </lineage>
</organism>
<dbReference type="EMBL" id="AUPL01005348">
    <property type="protein sequence ID" value="ESL06970.1"/>
    <property type="molecule type" value="Genomic_DNA"/>
</dbReference>
<reference evidence="1 2" key="1">
    <citation type="submission" date="2013-07" db="EMBL/GenBank/DDBJ databases">
        <authorList>
            <person name="Stoco P.H."/>
            <person name="Wagner G."/>
            <person name="Gerber A."/>
            <person name="Zaha A."/>
            <person name="Thompson C."/>
            <person name="Bartholomeu D.C."/>
            <person name="Luckemeyer D.D."/>
            <person name="Bahia D."/>
            <person name="Loreto E."/>
            <person name="Prestes E.B."/>
            <person name="Lima F.M."/>
            <person name="Rodrigues-Luiz G."/>
            <person name="Vallejo G.A."/>
            <person name="Filho J.F."/>
            <person name="Monteiro K.M."/>
            <person name="Tyler K.M."/>
            <person name="de Almeida L.G."/>
            <person name="Ortiz M.F."/>
            <person name="Siervo M.A."/>
            <person name="de Moraes M.H."/>
            <person name="Cunha O.L."/>
            <person name="Mendonca-Neto R."/>
            <person name="Silva R."/>
            <person name="Teixeira S.M."/>
            <person name="Murta S.M."/>
            <person name="Sincero T.C."/>
            <person name="Mendes T.A."/>
            <person name="Urmenyi T.P."/>
            <person name="Silva V.G."/>
            <person name="da Rocha W.D."/>
            <person name="Andersson B."/>
            <person name="Romanha A.J."/>
            <person name="Steindel M."/>
            <person name="de Vasconcelos A.T."/>
            <person name="Grisard E.C."/>
        </authorList>
    </citation>
    <scope>NUCLEOTIDE SEQUENCE [LARGE SCALE GENOMIC DNA]</scope>
    <source>
        <strain evidence="1 2">SC58</strain>
    </source>
</reference>